<accession>A0ACB8Y3V5</accession>
<evidence type="ECO:0000313" key="1">
    <source>
        <dbReference type="EMBL" id="KAI3678467.1"/>
    </source>
</evidence>
<name>A0ACB8Y3V5_ARCLA</name>
<organism evidence="1 2">
    <name type="scientific">Arctium lappa</name>
    <name type="common">Greater burdock</name>
    <name type="synonym">Lappa major</name>
    <dbReference type="NCBI Taxonomy" id="4217"/>
    <lineage>
        <taxon>Eukaryota</taxon>
        <taxon>Viridiplantae</taxon>
        <taxon>Streptophyta</taxon>
        <taxon>Embryophyta</taxon>
        <taxon>Tracheophyta</taxon>
        <taxon>Spermatophyta</taxon>
        <taxon>Magnoliopsida</taxon>
        <taxon>eudicotyledons</taxon>
        <taxon>Gunneridae</taxon>
        <taxon>Pentapetalae</taxon>
        <taxon>asterids</taxon>
        <taxon>campanulids</taxon>
        <taxon>Asterales</taxon>
        <taxon>Asteraceae</taxon>
        <taxon>Carduoideae</taxon>
        <taxon>Cardueae</taxon>
        <taxon>Arctiinae</taxon>
        <taxon>Arctium</taxon>
    </lineage>
</organism>
<keyword evidence="2" id="KW-1185">Reference proteome</keyword>
<proteinExistence type="predicted"/>
<reference evidence="2" key="1">
    <citation type="journal article" date="2022" name="Mol. Ecol. Resour.">
        <title>The genomes of chicory, endive, great burdock and yacon provide insights into Asteraceae palaeo-polyploidization history and plant inulin production.</title>
        <authorList>
            <person name="Fan W."/>
            <person name="Wang S."/>
            <person name="Wang H."/>
            <person name="Wang A."/>
            <person name="Jiang F."/>
            <person name="Liu H."/>
            <person name="Zhao H."/>
            <person name="Xu D."/>
            <person name="Zhang Y."/>
        </authorList>
    </citation>
    <scope>NUCLEOTIDE SEQUENCE [LARGE SCALE GENOMIC DNA]</scope>
    <source>
        <strain evidence="2">cv. Niubang</strain>
    </source>
</reference>
<evidence type="ECO:0000313" key="2">
    <source>
        <dbReference type="Proteomes" id="UP001055879"/>
    </source>
</evidence>
<comment type="caution">
    <text evidence="1">The sequence shown here is derived from an EMBL/GenBank/DDBJ whole genome shotgun (WGS) entry which is preliminary data.</text>
</comment>
<protein>
    <submittedName>
        <fullName evidence="1">Uncharacterized protein</fullName>
    </submittedName>
</protein>
<sequence>MKDPYSINRQKKLPLTLSFFIFLFFNSTILQSITMNSISLKCYNLPSSLNSSNDSFSSDSSKSIIRFKFVNPNRRRISYENTISRSSIICSSSDDSAASGSVPSGDNVPSNFCIIEGPETVQDFVKMQSKEIQDNIRSRRNKIFLLMEEVRRLRVQQRLKNIKLNESSSEDNEMPDIPSSIPFLPSVTPKTLKQLYLTSFSFISGIIVFGGLLAPILELKLGVGGTSYKDFISNLHLPMQLSQVDPIVASFSGGAVGVISTLMLLEANNVMQQEKKRCKYCHGTGYLACARCSSSGVCLNIEPISVSNASDRPLRAPTTRRCLSCSGAGKVMCPTCLCTGMVMASEHDHRIDPFV</sequence>
<dbReference type="Proteomes" id="UP001055879">
    <property type="component" value="Linkage Group LG14"/>
</dbReference>
<reference evidence="1 2" key="2">
    <citation type="journal article" date="2022" name="Mol. Ecol. Resour.">
        <title>The genomes of chicory, endive, great burdock and yacon provide insights into Asteraceae paleo-polyploidization history and plant inulin production.</title>
        <authorList>
            <person name="Fan W."/>
            <person name="Wang S."/>
            <person name="Wang H."/>
            <person name="Wang A."/>
            <person name="Jiang F."/>
            <person name="Liu H."/>
            <person name="Zhao H."/>
            <person name="Xu D."/>
            <person name="Zhang Y."/>
        </authorList>
    </citation>
    <scope>NUCLEOTIDE SEQUENCE [LARGE SCALE GENOMIC DNA]</scope>
    <source>
        <strain evidence="2">cv. Niubang</strain>
    </source>
</reference>
<dbReference type="EMBL" id="CM042060">
    <property type="protein sequence ID" value="KAI3678467.1"/>
    <property type="molecule type" value="Genomic_DNA"/>
</dbReference>
<gene>
    <name evidence="1" type="ORF">L6452_37761</name>
</gene>